<dbReference type="PROSITE" id="PS50262">
    <property type="entry name" value="G_PROTEIN_RECEP_F1_2"/>
    <property type="match status" value="1"/>
</dbReference>
<reference evidence="5" key="2">
    <citation type="submission" date="2022-06" db="UniProtKB">
        <authorList>
            <consortium name="EnsemblMetazoa"/>
        </authorList>
    </citation>
    <scope>IDENTIFICATION</scope>
    <source>
        <strain evidence="5">PS312</strain>
    </source>
</reference>
<evidence type="ECO:0000256" key="3">
    <source>
        <dbReference type="ARBA" id="ARBA00022989"/>
    </source>
</evidence>
<reference evidence="6" key="1">
    <citation type="journal article" date="2008" name="Nat. Genet.">
        <title>The Pristionchus pacificus genome provides a unique perspective on nematode lifestyle and parasitism.</title>
        <authorList>
            <person name="Dieterich C."/>
            <person name="Clifton S.W."/>
            <person name="Schuster L.N."/>
            <person name="Chinwalla A."/>
            <person name="Delehaunty K."/>
            <person name="Dinkelacker I."/>
            <person name="Fulton L."/>
            <person name="Fulton R."/>
            <person name="Godfrey J."/>
            <person name="Minx P."/>
            <person name="Mitreva M."/>
            <person name="Roeseler W."/>
            <person name="Tian H."/>
            <person name="Witte H."/>
            <person name="Yang S.P."/>
            <person name="Wilson R.K."/>
            <person name="Sommer R.J."/>
        </authorList>
    </citation>
    <scope>NUCLEOTIDE SEQUENCE [LARGE SCALE GENOMIC DNA]</scope>
    <source>
        <strain evidence="6">PS312</strain>
    </source>
</reference>
<keyword evidence="4" id="KW-0472">Membrane</keyword>
<dbReference type="OrthoDB" id="5846501at2759"/>
<dbReference type="PANTHER" id="PTHR22718:SF11">
    <property type="entry name" value="7TM GPCR SERPENTINE RECEPTOR CLASS X (SRX) DOMAIN-CONTAINING PROTEIN"/>
    <property type="match status" value="1"/>
</dbReference>
<proteinExistence type="predicted"/>
<name>A0A2A6CWM0_PRIPA</name>
<protein>
    <submittedName>
        <fullName evidence="5">G protein-coupled receptor</fullName>
    </submittedName>
</protein>
<gene>
    <name evidence="5" type="primary">WBGene00274836</name>
</gene>
<dbReference type="EnsemblMetazoa" id="PPA36467.1">
    <property type="protein sequence ID" value="PPA36467.1"/>
    <property type="gene ID" value="WBGene00274836"/>
</dbReference>
<dbReference type="InterPro" id="IPR017452">
    <property type="entry name" value="GPCR_Rhodpsn_7TM"/>
</dbReference>
<organism evidence="5 6">
    <name type="scientific">Pristionchus pacificus</name>
    <name type="common">Parasitic nematode worm</name>
    <dbReference type="NCBI Taxonomy" id="54126"/>
    <lineage>
        <taxon>Eukaryota</taxon>
        <taxon>Metazoa</taxon>
        <taxon>Ecdysozoa</taxon>
        <taxon>Nematoda</taxon>
        <taxon>Chromadorea</taxon>
        <taxon>Rhabditida</taxon>
        <taxon>Rhabditina</taxon>
        <taxon>Diplogasteromorpha</taxon>
        <taxon>Diplogasteroidea</taxon>
        <taxon>Neodiplogasteridae</taxon>
        <taxon>Pristionchus</taxon>
    </lineage>
</organism>
<dbReference type="InterPro" id="IPR019430">
    <property type="entry name" value="7TM_GPCR_serpentine_rcpt_Srx"/>
</dbReference>
<keyword evidence="3" id="KW-1133">Transmembrane helix</keyword>
<dbReference type="Gene3D" id="1.20.1070.10">
    <property type="entry name" value="Rhodopsin 7-helix transmembrane proteins"/>
    <property type="match status" value="1"/>
</dbReference>
<evidence type="ECO:0000256" key="4">
    <source>
        <dbReference type="ARBA" id="ARBA00023136"/>
    </source>
</evidence>
<keyword evidence="6" id="KW-1185">Reference proteome</keyword>
<sequence>MTQISNIVGSTFTVVSVIGIIINCLVLFAVLKGRLLFRRQNTSQSVYILSVSSIAMDNFMLVIHVAYLIPSVFLQANPLQFLFQSWLFPGGIDAPPVVIFSSLMMYCWYYTTFSHILMSTTRLYAIVLWKGGSFLTNGITLILVSLVHILSLGVAVTTQFISPCCRESLDYEVYSYVYQPKADSPNYSNYVIDLPLNTFSSVCSIVCYVAIIIYMRSLRSSVLSDAALKRRQQEFVYAMQFAAMAAFYIISWLSFRILPPFIADDDQHDWIYGITTLFVLFNAWSNSFVYLVNNAEVSKV</sequence>
<dbReference type="PANTHER" id="PTHR22718">
    <property type="entry name" value="SERPENTINE RECEPTOR, CLASS X"/>
    <property type="match status" value="1"/>
</dbReference>
<dbReference type="AlphaFoldDB" id="A0A2A6CWM0"/>
<evidence type="ECO:0000313" key="6">
    <source>
        <dbReference type="Proteomes" id="UP000005239"/>
    </source>
</evidence>
<dbReference type="Pfam" id="PF10328">
    <property type="entry name" value="7TM_GPCR_Srx"/>
    <property type="match status" value="1"/>
</dbReference>
<dbReference type="GO" id="GO:0016020">
    <property type="term" value="C:membrane"/>
    <property type="evidence" value="ECO:0007669"/>
    <property type="project" value="UniProtKB-SubCell"/>
</dbReference>
<dbReference type="SUPFAM" id="SSF81321">
    <property type="entry name" value="Family A G protein-coupled receptor-like"/>
    <property type="match status" value="1"/>
</dbReference>
<evidence type="ECO:0000313" key="5">
    <source>
        <dbReference type="EnsemblMetazoa" id="PPA36467.1"/>
    </source>
</evidence>
<comment type="subcellular location">
    <subcellularLocation>
        <location evidence="1">Membrane</location>
    </subcellularLocation>
</comment>
<evidence type="ECO:0000256" key="2">
    <source>
        <dbReference type="ARBA" id="ARBA00022692"/>
    </source>
</evidence>
<dbReference type="Proteomes" id="UP000005239">
    <property type="component" value="Unassembled WGS sequence"/>
</dbReference>
<keyword evidence="2" id="KW-0812">Transmembrane</keyword>
<evidence type="ECO:0000256" key="1">
    <source>
        <dbReference type="ARBA" id="ARBA00004370"/>
    </source>
</evidence>
<accession>A0A8R1YVK3</accession>
<accession>A0A2A6CWM0</accession>